<dbReference type="GO" id="GO:1903801">
    <property type="term" value="P:L-leucine import across plasma membrane"/>
    <property type="evidence" value="ECO:0007669"/>
    <property type="project" value="TreeGrafter"/>
</dbReference>
<proteinExistence type="predicted"/>
<gene>
    <name evidence="3" type="ORF">SMTD_LOCUS2685</name>
</gene>
<feature type="domain" description="Solute carrier family 3 member 2 N-terminal" evidence="2">
    <location>
        <begin position="143"/>
        <end position="203"/>
    </location>
</feature>
<dbReference type="Proteomes" id="UP000269396">
    <property type="component" value="Unassembled WGS sequence"/>
</dbReference>
<dbReference type="GO" id="GO:0015173">
    <property type="term" value="F:aromatic amino acid transmembrane transporter activity"/>
    <property type="evidence" value="ECO:0007669"/>
    <property type="project" value="TreeGrafter"/>
</dbReference>
<evidence type="ECO:0000313" key="3">
    <source>
        <dbReference type="EMBL" id="VDO88885.1"/>
    </source>
</evidence>
<dbReference type="GO" id="GO:1904273">
    <property type="term" value="P:L-alanine import across plasma membrane"/>
    <property type="evidence" value="ECO:0007669"/>
    <property type="project" value="TreeGrafter"/>
</dbReference>
<organism evidence="3 4">
    <name type="scientific">Schistosoma mattheei</name>
    <dbReference type="NCBI Taxonomy" id="31246"/>
    <lineage>
        <taxon>Eukaryota</taxon>
        <taxon>Metazoa</taxon>
        <taxon>Spiralia</taxon>
        <taxon>Lophotrochozoa</taxon>
        <taxon>Platyhelminthes</taxon>
        <taxon>Trematoda</taxon>
        <taxon>Digenea</taxon>
        <taxon>Strigeidida</taxon>
        <taxon>Schistosomatoidea</taxon>
        <taxon>Schistosomatidae</taxon>
        <taxon>Schistosoma</taxon>
    </lineage>
</organism>
<dbReference type="GO" id="GO:0015180">
    <property type="term" value="F:L-alanine transmembrane transporter activity"/>
    <property type="evidence" value="ECO:0007669"/>
    <property type="project" value="TreeGrafter"/>
</dbReference>
<reference evidence="3 4" key="1">
    <citation type="submission" date="2018-11" db="EMBL/GenBank/DDBJ databases">
        <authorList>
            <consortium name="Pathogen Informatics"/>
        </authorList>
    </citation>
    <scope>NUCLEOTIDE SEQUENCE [LARGE SCALE GENOMIC DNA]</scope>
    <source>
        <strain>Denwood</strain>
        <strain evidence="4">Zambia</strain>
    </source>
</reference>
<dbReference type="PANTHER" id="PTHR46673:SF1">
    <property type="entry name" value="4F2 CELL-SURFACE ANTIGEN HEAVY CHAIN"/>
    <property type="match status" value="1"/>
</dbReference>
<dbReference type="InterPro" id="IPR006047">
    <property type="entry name" value="GH13_cat_dom"/>
</dbReference>
<name>A0A183NKP9_9TREM</name>
<dbReference type="GO" id="GO:0016323">
    <property type="term" value="C:basolateral plasma membrane"/>
    <property type="evidence" value="ECO:0007669"/>
    <property type="project" value="TreeGrafter"/>
</dbReference>
<evidence type="ECO:0000259" key="2">
    <source>
        <dbReference type="Pfam" id="PF16028"/>
    </source>
</evidence>
<dbReference type="AlphaFoldDB" id="A0A183NKP9"/>
<sequence>MKTSTSEGKHGIQWTARIHPDDLNFVDDLAYLSYTQQQMQEKTTSVAEASETLGSSDPESNSNLIRTSRYPNKVMKTNDGLLFMKRPENPKQITERKKVDLENGEHNYSKNFDRTLTKEQEEDATSFSSKLLEHKSELESRLLTREDLINLDKIEPRWRYIRLGLLIGFGIIFFGLLAACIVYIIVGEKCPSVPKLPFWKSTVGYWLDVFAFKDSSGDLVGDLNGLTSEVDYIKTVVGAGYVILGPITKGFYTNSYNMLGLVEDYKQLDEAVGTMDDFRVLLKRFHKNGIKVVLTFNFNAISINHKWISENEVKLNLFENSPNNSVKLLSFFHNILIIYFT</sequence>
<keyword evidence="4" id="KW-1185">Reference proteome</keyword>
<dbReference type="GO" id="GO:0005975">
    <property type="term" value="P:carbohydrate metabolic process"/>
    <property type="evidence" value="ECO:0007669"/>
    <property type="project" value="InterPro"/>
</dbReference>
<dbReference type="GO" id="GO:0015190">
    <property type="term" value="F:L-leucine transmembrane transporter activity"/>
    <property type="evidence" value="ECO:0007669"/>
    <property type="project" value="TreeGrafter"/>
</dbReference>
<dbReference type="PANTHER" id="PTHR46673">
    <property type="entry name" value="4F2 CELL-SURFACE ANTIGEN HEAVY CHAIN"/>
    <property type="match status" value="1"/>
</dbReference>
<dbReference type="EMBL" id="UZAL01003974">
    <property type="protein sequence ID" value="VDO88885.1"/>
    <property type="molecule type" value="Genomic_DNA"/>
</dbReference>
<dbReference type="GO" id="GO:0016324">
    <property type="term" value="C:apical plasma membrane"/>
    <property type="evidence" value="ECO:0007669"/>
    <property type="project" value="TreeGrafter"/>
</dbReference>
<dbReference type="SUPFAM" id="SSF51445">
    <property type="entry name" value="(Trans)glycosidases"/>
    <property type="match status" value="1"/>
</dbReference>
<protein>
    <submittedName>
        <fullName evidence="3">Uncharacterized protein</fullName>
    </submittedName>
</protein>
<accession>A0A183NKP9</accession>
<dbReference type="InterPro" id="IPR042280">
    <property type="entry name" value="SLC3A2"/>
</dbReference>
<dbReference type="Pfam" id="PF16028">
    <property type="entry name" value="SLC3A2_N"/>
    <property type="match status" value="1"/>
</dbReference>
<dbReference type="Pfam" id="PF00128">
    <property type="entry name" value="Alpha-amylase"/>
    <property type="match status" value="1"/>
</dbReference>
<dbReference type="Gene3D" id="3.20.20.80">
    <property type="entry name" value="Glycosidases"/>
    <property type="match status" value="1"/>
</dbReference>
<dbReference type="InterPro" id="IPR031984">
    <property type="entry name" value="SLC3A2_N"/>
</dbReference>
<evidence type="ECO:0000313" key="4">
    <source>
        <dbReference type="Proteomes" id="UP000269396"/>
    </source>
</evidence>
<dbReference type="STRING" id="31246.A0A183NKP9"/>
<dbReference type="GO" id="GO:0015823">
    <property type="term" value="P:phenylalanine transport"/>
    <property type="evidence" value="ECO:0007669"/>
    <property type="project" value="TreeGrafter"/>
</dbReference>
<evidence type="ECO:0000259" key="1">
    <source>
        <dbReference type="Pfam" id="PF00128"/>
    </source>
</evidence>
<feature type="domain" description="Glycosyl hydrolase family 13 catalytic" evidence="1">
    <location>
        <begin position="212"/>
        <end position="312"/>
    </location>
</feature>
<dbReference type="InterPro" id="IPR017853">
    <property type="entry name" value="GH"/>
</dbReference>